<proteinExistence type="inferred from homology"/>
<keyword evidence="5" id="KW-0653">Protein transport</keyword>
<dbReference type="Gene3D" id="1.25.10.10">
    <property type="entry name" value="Leucine-rich Repeat Variant"/>
    <property type="match status" value="1"/>
</dbReference>
<dbReference type="GO" id="GO:0006896">
    <property type="term" value="P:Golgi to vacuole transport"/>
    <property type="evidence" value="ECO:0007669"/>
    <property type="project" value="TreeGrafter"/>
</dbReference>
<dbReference type="EMBL" id="CAJZCX010000016">
    <property type="protein sequence ID" value="CAG9484952.1"/>
    <property type="molecule type" value="Genomic_DNA"/>
</dbReference>
<name>A0A8S4HH55_PLAVI</name>
<evidence type="ECO:0000313" key="10">
    <source>
        <dbReference type="EMBL" id="CAG9484952.1"/>
    </source>
</evidence>
<dbReference type="GO" id="GO:0030123">
    <property type="term" value="C:AP-3 adaptor complex"/>
    <property type="evidence" value="ECO:0007669"/>
    <property type="project" value="InterPro"/>
</dbReference>
<keyword evidence="8" id="KW-1133">Transmembrane helix</keyword>
<evidence type="ECO:0000256" key="3">
    <source>
        <dbReference type="ARBA" id="ARBA00022448"/>
    </source>
</evidence>
<dbReference type="InterPro" id="IPR016024">
    <property type="entry name" value="ARM-type_fold"/>
</dbReference>
<dbReference type="VEuPathDB" id="PlasmoDB:PVPAM_010025500"/>
<protein>
    <submittedName>
        <fullName evidence="10">(malaria parasite P. vivax) hypothetical protein</fullName>
    </submittedName>
</protein>
<organism evidence="10 11">
    <name type="scientific">Plasmodium vivax</name>
    <name type="common">malaria parasite P. vivax</name>
    <dbReference type="NCBI Taxonomy" id="5855"/>
    <lineage>
        <taxon>Eukaryota</taxon>
        <taxon>Sar</taxon>
        <taxon>Alveolata</taxon>
        <taxon>Apicomplexa</taxon>
        <taxon>Aconoidasida</taxon>
        <taxon>Haemosporida</taxon>
        <taxon>Plasmodiidae</taxon>
        <taxon>Plasmodium</taxon>
        <taxon>Plasmodium (Plasmodium)</taxon>
    </lineage>
</organism>
<comment type="similarity">
    <text evidence="2">Belongs to the adaptor complexes large subunit family.</text>
</comment>
<reference evidence="10" key="1">
    <citation type="submission" date="2021-09" db="EMBL/GenBank/DDBJ databases">
        <authorList>
            <consortium name="Pathogen Informatics"/>
        </authorList>
    </citation>
    <scope>NUCLEOTIDE SEQUENCE</scope>
    <source>
        <strain evidence="10">PvW1</strain>
    </source>
</reference>
<dbReference type="Proteomes" id="UP000779233">
    <property type="component" value="Unassembled WGS sequence"/>
</dbReference>
<comment type="subcellular location">
    <subcellularLocation>
        <location evidence="1">Endomembrane system</location>
    </subcellularLocation>
</comment>
<dbReference type="GO" id="GO:0006623">
    <property type="term" value="P:protein targeting to vacuole"/>
    <property type="evidence" value="ECO:0007669"/>
    <property type="project" value="TreeGrafter"/>
</dbReference>
<feature type="compositionally biased region" description="Acidic residues" evidence="7">
    <location>
        <begin position="936"/>
        <end position="945"/>
    </location>
</feature>
<evidence type="ECO:0000256" key="5">
    <source>
        <dbReference type="ARBA" id="ARBA00022927"/>
    </source>
</evidence>
<dbReference type="GO" id="GO:0010008">
    <property type="term" value="C:endosome membrane"/>
    <property type="evidence" value="ECO:0007669"/>
    <property type="project" value="TreeGrafter"/>
</dbReference>
<keyword evidence="6 8" id="KW-0472">Membrane</keyword>
<evidence type="ECO:0000256" key="4">
    <source>
        <dbReference type="ARBA" id="ARBA00022737"/>
    </source>
</evidence>
<feature type="domain" description="Clathrin/coatomer adaptor adaptin-like N-terminal" evidence="9">
    <location>
        <begin position="209"/>
        <end position="651"/>
    </location>
</feature>
<evidence type="ECO:0000256" key="1">
    <source>
        <dbReference type="ARBA" id="ARBA00004308"/>
    </source>
</evidence>
<evidence type="ECO:0000256" key="2">
    <source>
        <dbReference type="ARBA" id="ARBA00006613"/>
    </source>
</evidence>
<keyword evidence="8" id="KW-0812">Transmembrane</keyword>
<keyword evidence="4" id="KW-0677">Repeat</keyword>
<gene>
    <name evidence="10" type="ORF">PVW1_010016600</name>
</gene>
<dbReference type="InterPro" id="IPR017105">
    <property type="entry name" value="AP3_complex_dsu"/>
</dbReference>
<dbReference type="InterPro" id="IPR002553">
    <property type="entry name" value="Clathrin/coatomer_adapt-like_N"/>
</dbReference>
<feature type="compositionally biased region" description="Gly residues" evidence="7">
    <location>
        <begin position="997"/>
        <end position="1018"/>
    </location>
</feature>
<accession>A0A8S4HH55</accession>
<feature type="transmembrane region" description="Helical" evidence="8">
    <location>
        <begin position="847"/>
        <end position="869"/>
    </location>
</feature>
<evidence type="ECO:0000256" key="7">
    <source>
        <dbReference type="SAM" id="MobiDB-lite"/>
    </source>
</evidence>
<evidence type="ECO:0000256" key="6">
    <source>
        <dbReference type="ARBA" id="ARBA00023136"/>
    </source>
</evidence>
<dbReference type="SUPFAM" id="SSF48371">
    <property type="entry name" value="ARM repeat"/>
    <property type="match status" value="1"/>
</dbReference>
<comment type="caution">
    <text evidence="10">The sequence shown here is derived from an EMBL/GenBank/DDBJ whole genome shotgun (WGS) entry which is preliminary data.</text>
</comment>
<dbReference type="Pfam" id="PF01602">
    <property type="entry name" value="Adaptin_N"/>
    <property type="match status" value="1"/>
</dbReference>
<sequence length="1426" mass="158328">MNGSFIELIKDIKRDDSVQNVERNYALCVRSLREMERRKRGKEKEPIFSLLTCRAKDKSIALMKLLYLQMHGRKIDPEHNFTVMEMLTSSKYVLRRRGHLFLHHSTDREDVTFLSINLFRKELYRESFPIGSPSVKTNVINSIANMGCAIVRENIGMLQSSARSYLIISGVESNGPPSRGHHFPIGGEEPPHEKEKKKQFTHTNCISKETNVYNTALVLNTLSNICTSIMSSNLHTHVLHLLNSSQVYIKKKAIVSLYRVVTSNLETLPVFLDSIKKSFLSLYSDESSSYDQLGRDQREHAHRDNTTLCCLIVNVLAEVFSALEWSSVSGVGGGSGVSGVGGVSGISGVSRSCGGGAAPHLKKFLAFIPLIYSILNERLSLIDNWKFIKIVKFLRQLVRHESRIYKKFLHLIVHVLFTNKAKSVVYECLSFLLLHYQKGCAVDLDLQRYAPWGEAGPERRGAGIRGDEVSGDGVRGDGLLSDGLRGDAPPSRPPPDCVAKLLQLCFAHLAENFHSEDKNIVYVTTKMYVAILASPDVHQKFIQHNMMEELSSNVLSSLDHDVTIRKSLLRIIHYLMNESNFQPIAYNILTCLYGGTEGDFAGEYVDAILLYGQKKGHLLKNINLYVFLLFYMLCMKNHRKEAEVVREILRVNGGPGGTTHITTNFLSAMYVVTYGAAVLRRQLGGERSGIGSGIGSGISSGVRSGVSSGVRRGVSSGVDNHVGGRVGKIFPRFTAPLASPFSPPPGDPLGETALGESHSSELMNQMSTLLQEAKPMDAFARYDLLEYITGTLHMHGSDRHDRVEDPYKDVTQVEVATFEHLIYFVYAYLEEAHHQIKEYQNEHFLKVFFFSLYLFFTHFSVASILWYVAKIFFFFYQYEGSRRLVRFYMSKLASHVGHLLGKRNIVETVDCCATLRSLFCLVLNGKHAGGGPTGDDSTDGEDSPTGEDPFNGEATNRGVSLYTCVTDYLQLDPSEESFNLDRPFKYHDAFFLHPGGSPSGGSSSGGSPSGGSPLGGSPSGEQRPSASEVTLPPAGAGKVASSASAITTSGGTASGVIASGMTASGGTASALTVDEAAIAVAGSRELCANGDLQSFLRELSEEQSEWRQRDQRTFHQVSQSAHMKLYFQVHQDERLLRLYFQLVGSPVTVQNLSVRTSLQVIKCQVAFTGEEEELLLLGDDQMAQDTPTCDELTSKRHAQGGPLERNHSERIRSDNLTEVTSIERVPKSFLLSTHFEIPSGSVKLAYSYWCNSTLHEEPSVEIPFVPLEPAALSIDELTNVKKRRGVHRIVAEEITVDEETHPTEFIFSCFVFLAEHLHLFFFNMGKVFSNLRCGCCADTLRLIFCAARTSSREAPPDKTVLLINVHHRKTGQAGDPTTYRVEAKMKVLNDCEEECVRMLNYAEFHLTKLLTGRLKIRSPRIALTRG</sequence>
<feature type="region of interest" description="Disordered" evidence="7">
    <location>
        <begin position="995"/>
        <end position="1036"/>
    </location>
</feature>
<dbReference type="PANTHER" id="PTHR22781:SF12">
    <property type="entry name" value="AP-3 COMPLEX SUBUNIT DELTA-1"/>
    <property type="match status" value="1"/>
</dbReference>
<dbReference type="PANTHER" id="PTHR22781">
    <property type="entry name" value="DELTA ADAPTIN-RELATED"/>
    <property type="match status" value="1"/>
</dbReference>
<dbReference type="InterPro" id="IPR011989">
    <property type="entry name" value="ARM-like"/>
</dbReference>
<feature type="region of interest" description="Disordered" evidence="7">
    <location>
        <begin position="930"/>
        <end position="955"/>
    </location>
</feature>
<evidence type="ECO:0000313" key="11">
    <source>
        <dbReference type="Proteomes" id="UP000779233"/>
    </source>
</evidence>
<evidence type="ECO:0000259" key="9">
    <source>
        <dbReference type="Pfam" id="PF01602"/>
    </source>
</evidence>
<keyword evidence="3" id="KW-0813">Transport</keyword>
<feature type="region of interest" description="Disordered" evidence="7">
    <location>
        <begin position="1187"/>
        <end position="1209"/>
    </location>
</feature>
<evidence type="ECO:0000256" key="8">
    <source>
        <dbReference type="SAM" id="Phobius"/>
    </source>
</evidence>